<dbReference type="EMBL" id="FMYO01000008">
    <property type="protein sequence ID" value="SDC55482.1"/>
    <property type="molecule type" value="Genomic_DNA"/>
</dbReference>
<proteinExistence type="predicted"/>
<sequence length="186" mass="21318">MVTTTDTTEIVTQPKTEEVNQPSFKRWLKHFLYMPATKRYFSKQDQVAIAQAVAEAEHDHVGEIQIVIEGHLPVNQAYFQNTRMRARQLFAELGVWDTEYNSGVLLYINLCERKVEIVIDRGLKTATQQIIWDEICKNMIAQLAQEQFKLAVITGVMNIGEVLSQFYAQSMQEQNNELGNNPIILG</sequence>
<keyword evidence="3" id="KW-1185">Reference proteome</keyword>
<evidence type="ECO:0000313" key="3">
    <source>
        <dbReference type="Proteomes" id="UP000243468"/>
    </source>
</evidence>
<reference evidence="3" key="1">
    <citation type="submission" date="2016-09" db="EMBL/GenBank/DDBJ databases">
        <authorList>
            <person name="Varghese N."/>
            <person name="Submissions S."/>
        </authorList>
    </citation>
    <scope>NUCLEOTIDE SEQUENCE [LARGE SCALE GENOMIC DNA]</scope>
    <source>
        <strain evidence="3">ANC 4667</strain>
    </source>
</reference>
<gene>
    <name evidence="2" type="ORF">SAMN05421732_10865</name>
</gene>
<organism evidence="2 3">
    <name type="scientific">Acinetobacter kookii</name>
    <dbReference type="NCBI Taxonomy" id="1226327"/>
    <lineage>
        <taxon>Bacteria</taxon>
        <taxon>Pseudomonadati</taxon>
        <taxon>Pseudomonadota</taxon>
        <taxon>Gammaproteobacteria</taxon>
        <taxon>Moraxellales</taxon>
        <taxon>Moraxellaceae</taxon>
        <taxon>Acinetobacter</taxon>
    </lineage>
</organism>
<dbReference type="STRING" id="1226327.SAMN05421732_10865"/>
<evidence type="ECO:0000313" key="2">
    <source>
        <dbReference type="EMBL" id="SDC55482.1"/>
    </source>
</evidence>
<dbReference type="AlphaFoldDB" id="A0A1G6MIW9"/>
<protein>
    <submittedName>
        <fullName evidence="2">TLP18.3, Psb32 and MOLO-1 founding protein of phosphatase</fullName>
    </submittedName>
</protein>
<dbReference type="RefSeq" id="WP_092820195.1">
    <property type="nucleotide sequence ID" value="NZ_BAABKJ010000013.1"/>
</dbReference>
<name>A0A1G6MIW9_9GAMM</name>
<feature type="domain" description="TPM" evidence="1">
    <location>
        <begin position="39"/>
        <end position="161"/>
    </location>
</feature>
<dbReference type="Gene3D" id="3.10.310.50">
    <property type="match status" value="1"/>
</dbReference>
<dbReference type="InterPro" id="IPR007621">
    <property type="entry name" value="TPM_dom"/>
</dbReference>
<dbReference type="OrthoDB" id="5683663at2"/>
<dbReference type="Proteomes" id="UP000243468">
    <property type="component" value="Unassembled WGS sequence"/>
</dbReference>
<accession>A0A1G6MIW9</accession>
<dbReference type="Pfam" id="PF04536">
    <property type="entry name" value="TPM_phosphatase"/>
    <property type="match status" value="1"/>
</dbReference>
<dbReference type="PANTHER" id="PTHR30373:SF8">
    <property type="entry name" value="BLL7265 PROTEIN"/>
    <property type="match status" value="1"/>
</dbReference>
<evidence type="ECO:0000259" key="1">
    <source>
        <dbReference type="Pfam" id="PF04536"/>
    </source>
</evidence>
<dbReference type="PANTHER" id="PTHR30373">
    <property type="entry name" value="UPF0603 PROTEIN YGCG"/>
    <property type="match status" value="1"/>
</dbReference>